<sequence>MTTATPGFPDNVPSEDLHWLAGLLEGEGTFLTGPPSAPRHPVLAVQMTDEDVVVRVATMFGRKASCWTPREARWQPTYIARVTGAKAVAWMTALRPLMGSRRQTQIDRAVASYEPRPVTLLNDARAGDALAMLGCGCSVREVAARFGTSVWCIYDLRLGRTHKHLPR</sequence>
<dbReference type="SUPFAM" id="SSF55608">
    <property type="entry name" value="Homing endonucleases"/>
    <property type="match status" value="1"/>
</dbReference>
<dbReference type="AlphaFoldDB" id="A0A6J4TVB6"/>
<dbReference type="InterPro" id="IPR027434">
    <property type="entry name" value="Homing_endonucl"/>
</dbReference>
<reference evidence="1" key="1">
    <citation type="submission" date="2020-02" db="EMBL/GenBank/DDBJ databases">
        <authorList>
            <person name="Meier V. D."/>
        </authorList>
    </citation>
    <scope>NUCLEOTIDE SEQUENCE</scope>
    <source>
        <strain evidence="1">AVDCRST_MAG67</strain>
    </source>
</reference>
<evidence type="ECO:0008006" key="2">
    <source>
        <dbReference type="Google" id="ProtNLM"/>
    </source>
</evidence>
<gene>
    <name evidence="1" type="ORF">AVDCRST_MAG67-4418</name>
</gene>
<protein>
    <recommendedName>
        <fullName evidence="2">Homing endonuclease LAGLIDADG domain-containing protein</fullName>
    </recommendedName>
</protein>
<organism evidence="1">
    <name type="scientific">uncultured Solirubrobacteraceae bacterium</name>
    <dbReference type="NCBI Taxonomy" id="1162706"/>
    <lineage>
        <taxon>Bacteria</taxon>
        <taxon>Bacillati</taxon>
        <taxon>Actinomycetota</taxon>
        <taxon>Thermoleophilia</taxon>
        <taxon>Solirubrobacterales</taxon>
        <taxon>Solirubrobacteraceae</taxon>
        <taxon>environmental samples</taxon>
    </lineage>
</organism>
<accession>A0A6J4TVB6</accession>
<name>A0A6J4TVB6_9ACTN</name>
<evidence type="ECO:0000313" key="1">
    <source>
        <dbReference type="EMBL" id="CAA9532515.1"/>
    </source>
</evidence>
<dbReference type="EMBL" id="CADCVQ010000175">
    <property type="protein sequence ID" value="CAA9532515.1"/>
    <property type="molecule type" value="Genomic_DNA"/>
</dbReference>
<proteinExistence type="predicted"/>